<dbReference type="NCBIfam" id="TIGR01352">
    <property type="entry name" value="tonB_Cterm"/>
    <property type="match status" value="1"/>
</dbReference>
<dbReference type="GO" id="GO:0015891">
    <property type="term" value="P:siderophore transport"/>
    <property type="evidence" value="ECO:0007669"/>
    <property type="project" value="InterPro"/>
</dbReference>
<keyword evidence="9 10" id="KW-0472">Membrane</keyword>
<evidence type="ECO:0000256" key="9">
    <source>
        <dbReference type="ARBA" id="ARBA00023136"/>
    </source>
</evidence>
<dbReference type="GO" id="GO:0031992">
    <property type="term" value="F:energy transducer activity"/>
    <property type="evidence" value="ECO:0007669"/>
    <property type="project" value="InterPro"/>
</dbReference>
<evidence type="ECO:0000256" key="1">
    <source>
        <dbReference type="ARBA" id="ARBA00004383"/>
    </source>
</evidence>
<dbReference type="AlphaFoldDB" id="A0A0G4JV21"/>
<reference evidence="14" key="1">
    <citation type="submission" date="2015-01" db="EMBL/GenBank/DDBJ databases">
        <authorList>
            <person name="Paterson Steve"/>
        </authorList>
    </citation>
    <scope>NUCLEOTIDE SEQUENCE [LARGE SCALE GENOMIC DNA]</scope>
    <source>
        <strain evidence="14">OBR1</strain>
    </source>
</reference>
<organism evidence="13 14">
    <name type="scientific">Brenneria goodwinii</name>
    <dbReference type="NCBI Taxonomy" id="1109412"/>
    <lineage>
        <taxon>Bacteria</taxon>
        <taxon>Pseudomonadati</taxon>
        <taxon>Pseudomonadota</taxon>
        <taxon>Gammaproteobacteria</taxon>
        <taxon>Enterobacterales</taxon>
        <taxon>Pectobacteriaceae</taxon>
        <taxon>Brenneria</taxon>
    </lineage>
</organism>
<protein>
    <recommendedName>
        <fullName evidence="10">Protein TonB</fullName>
    </recommendedName>
</protein>
<comment type="similarity">
    <text evidence="2 10">Belongs to the TonB family.</text>
</comment>
<evidence type="ECO:0000256" key="10">
    <source>
        <dbReference type="RuleBase" id="RU362123"/>
    </source>
</evidence>
<dbReference type="STRING" id="1109412.BN1221_02224"/>
<evidence type="ECO:0000256" key="7">
    <source>
        <dbReference type="ARBA" id="ARBA00022927"/>
    </source>
</evidence>
<evidence type="ECO:0000256" key="11">
    <source>
        <dbReference type="SAM" id="MobiDB-lite"/>
    </source>
</evidence>
<keyword evidence="14" id="KW-1185">Reference proteome</keyword>
<keyword evidence="4 10" id="KW-1003">Cell membrane</keyword>
<comment type="subcellular location">
    <subcellularLocation>
        <location evidence="1 10">Cell inner membrane</location>
        <topology evidence="1 10">Single-pass membrane protein</topology>
        <orientation evidence="1 10">Periplasmic side</orientation>
    </subcellularLocation>
</comment>
<feature type="compositionally biased region" description="Low complexity" evidence="11">
    <location>
        <begin position="176"/>
        <end position="188"/>
    </location>
</feature>
<evidence type="ECO:0000256" key="5">
    <source>
        <dbReference type="ARBA" id="ARBA00022519"/>
    </source>
</evidence>
<dbReference type="InterPro" id="IPR051045">
    <property type="entry name" value="TonB-dependent_transducer"/>
</dbReference>
<keyword evidence="7 10" id="KW-0653">Protein transport</keyword>
<evidence type="ECO:0000256" key="2">
    <source>
        <dbReference type="ARBA" id="ARBA00006555"/>
    </source>
</evidence>
<feature type="domain" description="TonB C-terminal" evidence="12">
    <location>
        <begin position="189"/>
        <end position="279"/>
    </location>
</feature>
<dbReference type="InterPro" id="IPR037682">
    <property type="entry name" value="TonB_C"/>
</dbReference>
<dbReference type="InterPro" id="IPR006260">
    <property type="entry name" value="TonB/TolA_C"/>
</dbReference>
<evidence type="ECO:0000256" key="3">
    <source>
        <dbReference type="ARBA" id="ARBA00022448"/>
    </source>
</evidence>
<dbReference type="GO" id="GO:0030288">
    <property type="term" value="C:outer membrane-bounded periplasmic space"/>
    <property type="evidence" value="ECO:0007669"/>
    <property type="project" value="InterPro"/>
</dbReference>
<dbReference type="PRINTS" id="PR01374">
    <property type="entry name" value="TONBPROTEIN"/>
</dbReference>
<dbReference type="RefSeq" id="WP_390215581.1">
    <property type="nucleotide sequence ID" value="NZ_JAVCYU010000096.1"/>
</dbReference>
<keyword evidence="6 10" id="KW-0812">Transmembrane</keyword>
<keyword evidence="10" id="KW-0735">Signal-anchor</keyword>
<dbReference type="Proteomes" id="UP000044377">
    <property type="component" value="Unassembled WGS sequence"/>
</dbReference>
<feature type="transmembrane region" description="Helical" evidence="10">
    <location>
        <begin position="12"/>
        <end position="32"/>
    </location>
</feature>
<keyword evidence="8 10" id="KW-1133">Transmembrane helix</keyword>
<dbReference type="PANTHER" id="PTHR33446">
    <property type="entry name" value="PROTEIN TONB-RELATED"/>
    <property type="match status" value="1"/>
</dbReference>
<gene>
    <name evidence="13" type="ORF">BN1221_02224</name>
</gene>
<dbReference type="GO" id="GO:0055085">
    <property type="term" value="P:transmembrane transport"/>
    <property type="evidence" value="ECO:0007669"/>
    <property type="project" value="InterPro"/>
</dbReference>
<evidence type="ECO:0000256" key="8">
    <source>
        <dbReference type="ARBA" id="ARBA00022989"/>
    </source>
</evidence>
<comment type="function">
    <text evidence="10">Interacts with outer membrane receptor proteins that carry out high-affinity binding and energy dependent uptake into the periplasmic space of specific substrates. It could act to transduce energy from the cytoplasmic membrane to specific energy-requiring processes in the outer membrane, resulting in the release into the periplasm of ligands bound by these outer membrane proteins.</text>
</comment>
<dbReference type="PROSITE" id="PS52015">
    <property type="entry name" value="TONB_CTD"/>
    <property type="match status" value="1"/>
</dbReference>
<name>A0A0G4JV21_9GAMM</name>
<keyword evidence="5 10" id="KW-0997">Cell inner membrane</keyword>
<evidence type="ECO:0000313" key="13">
    <source>
        <dbReference type="EMBL" id="CPR16696.1"/>
    </source>
</evidence>
<accession>A0A0G4JV21</accession>
<evidence type="ECO:0000259" key="12">
    <source>
        <dbReference type="PROSITE" id="PS52015"/>
    </source>
</evidence>
<keyword evidence="3 10" id="KW-0813">Transport</keyword>
<dbReference type="SUPFAM" id="SSF74653">
    <property type="entry name" value="TolA/TonB C-terminal domain"/>
    <property type="match status" value="1"/>
</dbReference>
<dbReference type="Gene3D" id="3.30.1150.10">
    <property type="match status" value="1"/>
</dbReference>
<feature type="compositionally biased region" description="Low complexity" evidence="11">
    <location>
        <begin position="150"/>
        <end position="165"/>
    </location>
</feature>
<feature type="compositionally biased region" description="Basic and acidic residues" evidence="11">
    <location>
        <begin position="133"/>
        <end position="149"/>
    </location>
</feature>
<dbReference type="EMBL" id="CGIG01000001">
    <property type="protein sequence ID" value="CPR16696.1"/>
    <property type="molecule type" value="Genomic_DNA"/>
</dbReference>
<evidence type="ECO:0000256" key="6">
    <source>
        <dbReference type="ARBA" id="ARBA00022692"/>
    </source>
</evidence>
<proteinExistence type="inferred from homology"/>
<feature type="compositionally biased region" description="Basic and acidic residues" evidence="11">
    <location>
        <begin position="107"/>
        <end position="118"/>
    </location>
</feature>
<dbReference type="GO" id="GO:0015031">
    <property type="term" value="P:protein transport"/>
    <property type="evidence" value="ECO:0007669"/>
    <property type="project" value="UniProtKB-UniRule"/>
</dbReference>
<evidence type="ECO:0000256" key="4">
    <source>
        <dbReference type="ARBA" id="ARBA00022475"/>
    </source>
</evidence>
<dbReference type="InterPro" id="IPR003538">
    <property type="entry name" value="TonB"/>
</dbReference>
<dbReference type="PANTHER" id="PTHR33446:SF2">
    <property type="entry name" value="PROTEIN TONB"/>
    <property type="match status" value="1"/>
</dbReference>
<dbReference type="Pfam" id="PF03544">
    <property type="entry name" value="TonB_C"/>
    <property type="match status" value="1"/>
</dbReference>
<feature type="region of interest" description="Disordered" evidence="11">
    <location>
        <begin position="72"/>
        <end position="189"/>
    </location>
</feature>
<dbReference type="GO" id="GO:0098797">
    <property type="term" value="C:plasma membrane protein complex"/>
    <property type="evidence" value="ECO:0007669"/>
    <property type="project" value="TreeGrafter"/>
</dbReference>
<sequence>MKKDGGLGGAARWSCASLLALAFHIGGILWMLHEPLMAAADSMPPAAIMIELADIPQAVAIEHNDISPELQNSQASQAVKKVESPQELLPEPQEDRPPEPQTPEPVKAPRLERHDKAAIKVPAARKPPPKPKTQTERAKRPEDAPRPRQQEQAASRQAVRAQAQADPSHRTAARQSTAGASVSSAASAKWQARLMAHLERRKKYPPGARSRREIGTVLVRFSIDDAGNVLDAQLARSSGFAELDREVLALVRRASPVPAPPAGMPHAITAPVRFSVQDR</sequence>
<evidence type="ECO:0000313" key="14">
    <source>
        <dbReference type="Proteomes" id="UP000044377"/>
    </source>
</evidence>